<dbReference type="Proteomes" id="UP000000323">
    <property type="component" value="Chromosome 2"/>
</dbReference>
<evidence type="ECO:0000256" key="1">
    <source>
        <dbReference type="ARBA" id="ARBA00001946"/>
    </source>
</evidence>
<dbReference type="CDD" id="cd04688">
    <property type="entry name" value="NUDIX_Hydrolase"/>
    <property type="match status" value="1"/>
</dbReference>
<dbReference type="STRING" id="525904.Tter_2108"/>
<dbReference type="Pfam" id="PF00293">
    <property type="entry name" value="NUDIX"/>
    <property type="match status" value="1"/>
</dbReference>
<dbReference type="PANTHER" id="PTHR43046">
    <property type="entry name" value="GDP-MANNOSE MANNOSYL HYDROLASE"/>
    <property type="match status" value="1"/>
</dbReference>
<evidence type="ECO:0000259" key="3">
    <source>
        <dbReference type="PROSITE" id="PS51462"/>
    </source>
</evidence>
<dbReference type="SUPFAM" id="SSF55811">
    <property type="entry name" value="Nudix"/>
    <property type="match status" value="1"/>
</dbReference>
<protein>
    <submittedName>
        <fullName evidence="4">NUDIX hydrolase</fullName>
    </submittedName>
</protein>
<organism evidence="4 5">
    <name type="scientific">Thermobaculum terrenum (strain ATCC BAA-798 / CCMEE 7001 / YNP1)</name>
    <dbReference type="NCBI Taxonomy" id="525904"/>
    <lineage>
        <taxon>Bacteria</taxon>
        <taxon>Bacillati</taxon>
        <taxon>Chloroflexota</taxon>
        <taxon>Chloroflexia</taxon>
        <taxon>Candidatus Thermobaculales</taxon>
        <taxon>Candidatus Thermobaculaceae</taxon>
        <taxon>Thermobaculum</taxon>
    </lineage>
</organism>
<dbReference type="AlphaFoldDB" id="D1CGY9"/>
<sequence length="157" mass="18160">MISFEVGDFIFNYRVAAVCRRAGRVLLVQQEGTDFWFLPGGRCEAGESSRDALRRELREELAVDVRIEGLLWVVENFFELGGRSFHELSLYYECLLPESFHRVDLDTSYPWTEVNGASFVLRWFPISGLSEIKLLPEFLQQGLQHPPEHVQHLICRG</sequence>
<feature type="domain" description="Nudix hydrolase" evidence="3">
    <location>
        <begin position="1"/>
        <end position="148"/>
    </location>
</feature>
<reference evidence="5" key="1">
    <citation type="journal article" date="2010" name="Stand. Genomic Sci.">
        <title>Complete genome sequence of 'Thermobaculum terrenum' type strain (YNP1).</title>
        <authorList>
            <person name="Kiss H."/>
            <person name="Cleland D."/>
            <person name="Lapidus A."/>
            <person name="Lucas S."/>
            <person name="Glavina Del Rio T."/>
            <person name="Nolan M."/>
            <person name="Tice H."/>
            <person name="Han C."/>
            <person name="Goodwin L."/>
            <person name="Pitluck S."/>
            <person name="Liolios K."/>
            <person name="Ivanova N."/>
            <person name="Mavromatis K."/>
            <person name="Ovchinnikova G."/>
            <person name="Pati A."/>
            <person name="Chen A."/>
            <person name="Palaniappan K."/>
            <person name="Land M."/>
            <person name="Hauser L."/>
            <person name="Chang Y."/>
            <person name="Jeffries C."/>
            <person name="Lu M."/>
            <person name="Brettin T."/>
            <person name="Detter J."/>
            <person name="Goker M."/>
            <person name="Tindall B."/>
            <person name="Beck B."/>
            <person name="McDermott T."/>
            <person name="Woyke T."/>
            <person name="Bristow J."/>
            <person name="Eisen J."/>
            <person name="Markowitz V."/>
            <person name="Hugenholtz P."/>
            <person name="Kyrpides N."/>
            <person name="Klenk H."/>
            <person name="Cheng J."/>
        </authorList>
    </citation>
    <scope>NUCLEOTIDE SEQUENCE [LARGE SCALE GENOMIC DNA]</scope>
    <source>
        <strain evidence="5">ATCC BAA-798 / YNP1</strain>
    </source>
</reference>
<dbReference type="Gene3D" id="3.90.79.10">
    <property type="entry name" value="Nucleoside Triphosphate Pyrophosphohydrolase"/>
    <property type="match status" value="1"/>
</dbReference>
<comment type="cofactor">
    <cofactor evidence="1">
        <name>Mg(2+)</name>
        <dbReference type="ChEBI" id="CHEBI:18420"/>
    </cofactor>
</comment>
<dbReference type="OrthoDB" id="9804442at2"/>
<dbReference type="PROSITE" id="PS51462">
    <property type="entry name" value="NUDIX"/>
    <property type="match status" value="1"/>
</dbReference>
<gene>
    <name evidence="4" type="ordered locus">Tter_2108</name>
</gene>
<dbReference type="InterPro" id="IPR020476">
    <property type="entry name" value="Nudix_hydrolase"/>
</dbReference>
<dbReference type="GO" id="GO:0016787">
    <property type="term" value="F:hydrolase activity"/>
    <property type="evidence" value="ECO:0007669"/>
    <property type="project" value="UniProtKB-KW"/>
</dbReference>
<dbReference type="PANTHER" id="PTHR43046:SF14">
    <property type="entry name" value="MUTT_NUDIX FAMILY PROTEIN"/>
    <property type="match status" value="1"/>
</dbReference>
<dbReference type="InterPro" id="IPR015797">
    <property type="entry name" value="NUDIX_hydrolase-like_dom_sf"/>
</dbReference>
<accession>D1CGY9</accession>
<dbReference type="InterPro" id="IPR000086">
    <property type="entry name" value="NUDIX_hydrolase_dom"/>
</dbReference>
<dbReference type="HOGENOM" id="CLU_037162_18_6_0"/>
<dbReference type="EMBL" id="CP001826">
    <property type="protein sequence ID" value="ACZ43010.1"/>
    <property type="molecule type" value="Genomic_DNA"/>
</dbReference>
<keyword evidence="2 4" id="KW-0378">Hydrolase</keyword>
<name>D1CGY9_THET1</name>
<evidence type="ECO:0000256" key="2">
    <source>
        <dbReference type="ARBA" id="ARBA00022801"/>
    </source>
</evidence>
<dbReference type="KEGG" id="ttr:Tter_2108"/>
<proteinExistence type="predicted"/>
<dbReference type="eggNOG" id="COG1051">
    <property type="taxonomic scope" value="Bacteria"/>
</dbReference>
<evidence type="ECO:0000313" key="4">
    <source>
        <dbReference type="EMBL" id="ACZ43010.1"/>
    </source>
</evidence>
<keyword evidence="5" id="KW-1185">Reference proteome</keyword>
<dbReference type="RefSeq" id="WP_012876041.1">
    <property type="nucleotide sequence ID" value="NC_013526.1"/>
</dbReference>
<evidence type="ECO:0000313" key="5">
    <source>
        <dbReference type="Proteomes" id="UP000000323"/>
    </source>
</evidence>
<dbReference type="PRINTS" id="PR00502">
    <property type="entry name" value="NUDIXFAMILY"/>
</dbReference>